<dbReference type="AlphaFoldDB" id="A0A1C2DVD0"/>
<feature type="region of interest" description="Disordered" evidence="1">
    <location>
        <begin position="42"/>
        <end position="80"/>
    </location>
</feature>
<accession>A0A1C2DVD0</accession>
<proteinExistence type="predicted"/>
<organism evidence="2 3">
    <name type="scientific">Pseudomonas graminis</name>
    <dbReference type="NCBI Taxonomy" id="158627"/>
    <lineage>
        <taxon>Bacteria</taxon>
        <taxon>Pseudomonadati</taxon>
        <taxon>Pseudomonadota</taxon>
        <taxon>Gammaproteobacteria</taxon>
        <taxon>Pseudomonadales</taxon>
        <taxon>Pseudomonadaceae</taxon>
        <taxon>Pseudomonas</taxon>
    </lineage>
</organism>
<evidence type="ECO:0000256" key="1">
    <source>
        <dbReference type="SAM" id="MobiDB-lite"/>
    </source>
</evidence>
<evidence type="ECO:0000313" key="2">
    <source>
        <dbReference type="EMBL" id="OCX18576.1"/>
    </source>
</evidence>
<dbReference type="Proteomes" id="UP000095143">
    <property type="component" value="Unassembled WGS sequence"/>
</dbReference>
<sequence length="80" mass="8523">MTTPEHTPAPDARDSHASVDANAAAADTKPAIPAFSFPFKPGELLQAKKDQQHYKGSGKSNHDKRPGVAPSGTRRSMGKR</sequence>
<feature type="region of interest" description="Disordered" evidence="1">
    <location>
        <begin position="1"/>
        <end position="24"/>
    </location>
</feature>
<reference evidence="2 3" key="1">
    <citation type="submission" date="2016-08" db="EMBL/GenBank/DDBJ databases">
        <title>Whole genome sequence of Pseudomonas graminis strain UASWS1507, a potential biological control agent for agriculture.</title>
        <authorList>
            <person name="Crovadore J."/>
            <person name="Calmin G."/>
            <person name="Chablais R."/>
            <person name="Cochard B."/>
            <person name="Lefort F."/>
        </authorList>
    </citation>
    <scope>NUCLEOTIDE SEQUENCE [LARGE SCALE GENOMIC DNA]</scope>
    <source>
        <strain evidence="2 3">UASWS1507</strain>
    </source>
</reference>
<evidence type="ECO:0000313" key="3">
    <source>
        <dbReference type="Proteomes" id="UP000095143"/>
    </source>
</evidence>
<dbReference type="RefSeq" id="WP_065990075.1">
    <property type="nucleotide sequence ID" value="NZ_MDEN01000064.1"/>
</dbReference>
<protein>
    <submittedName>
        <fullName evidence="2">Uncharacterized protein</fullName>
    </submittedName>
</protein>
<dbReference type="OrthoDB" id="6986897at2"/>
<gene>
    <name evidence="2" type="ORF">BBI10_16325</name>
</gene>
<name>A0A1C2DVD0_9PSED</name>
<dbReference type="EMBL" id="MDEN01000064">
    <property type="protein sequence ID" value="OCX18576.1"/>
    <property type="molecule type" value="Genomic_DNA"/>
</dbReference>
<comment type="caution">
    <text evidence="2">The sequence shown here is derived from an EMBL/GenBank/DDBJ whole genome shotgun (WGS) entry which is preliminary data.</text>
</comment>